<name>A0ABN1MFS0_9FLAO</name>
<dbReference type="Proteomes" id="UP001500507">
    <property type="component" value="Unassembled WGS sequence"/>
</dbReference>
<organism evidence="1 2">
    <name type="scientific">Gangjinia marincola</name>
    <dbReference type="NCBI Taxonomy" id="578463"/>
    <lineage>
        <taxon>Bacteria</taxon>
        <taxon>Pseudomonadati</taxon>
        <taxon>Bacteroidota</taxon>
        <taxon>Flavobacteriia</taxon>
        <taxon>Flavobacteriales</taxon>
        <taxon>Flavobacteriaceae</taxon>
        <taxon>Gangjinia</taxon>
    </lineage>
</organism>
<dbReference type="InterPro" id="IPR016024">
    <property type="entry name" value="ARM-type_fold"/>
</dbReference>
<evidence type="ECO:0000313" key="1">
    <source>
        <dbReference type="EMBL" id="GAA0871939.1"/>
    </source>
</evidence>
<comment type="caution">
    <text evidence="1">The sequence shown here is derived from an EMBL/GenBank/DDBJ whole genome shotgun (WGS) entry which is preliminary data.</text>
</comment>
<gene>
    <name evidence="1" type="ORF">GCM10009117_10850</name>
</gene>
<evidence type="ECO:0000313" key="2">
    <source>
        <dbReference type="Proteomes" id="UP001500507"/>
    </source>
</evidence>
<evidence type="ECO:0008006" key="3">
    <source>
        <dbReference type="Google" id="ProtNLM"/>
    </source>
</evidence>
<reference evidence="1 2" key="1">
    <citation type="journal article" date="2019" name="Int. J. Syst. Evol. Microbiol.">
        <title>The Global Catalogue of Microorganisms (GCM) 10K type strain sequencing project: providing services to taxonomists for standard genome sequencing and annotation.</title>
        <authorList>
            <consortium name="The Broad Institute Genomics Platform"/>
            <consortium name="The Broad Institute Genome Sequencing Center for Infectious Disease"/>
            <person name="Wu L."/>
            <person name="Ma J."/>
        </authorList>
    </citation>
    <scope>NUCLEOTIDE SEQUENCE [LARGE SCALE GENOMIC DNA]</scope>
    <source>
        <strain evidence="1 2">JCM 16082</strain>
    </source>
</reference>
<protein>
    <recommendedName>
        <fullName evidence="3">Adenylosuccinate lyase</fullName>
    </recommendedName>
</protein>
<proteinExistence type="predicted"/>
<sequence length="186" mass="21544">MYDQLKEALLSTSALREDQKHTSRLVLENPTLVKPLLELIFSNDAEVSHKAAWILEFVCKEKLSLLFQHLDYFLTHAGKLQESSAIRPCAKVIQLMCEARYVQEITMEVLYLPRKRKEKLTEICFDWLIADIKVAPKAYSIYSLYWLGKDIDWIYPALIAQLKKDAPDQSAGYRATARKILKKIEP</sequence>
<accession>A0ABN1MFS0</accession>
<keyword evidence="2" id="KW-1185">Reference proteome</keyword>
<dbReference type="EMBL" id="BAAAFG010000012">
    <property type="protein sequence ID" value="GAA0871939.1"/>
    <property type="molecule type" value="Genomic_DNA"/>
</dbReference>
<dbReference type="RefSeq" id="WP_343764755.1">
    <property type="nucleotide sequence ID" value="NZ_BAAAFG010000012.1"/>
</dbReference>
<dbReference type="SUPFAM" id="SSF48371">
    <property type="entry name" value="ARM repeat"/>
    <property type="match status" value="1"/>
</dbReference>